<accession>A0A5B8M419</accession>
<dbReference type="RefSeq" id="WP_146319406.1">
    <property type="nucleotide sequence ID" value="NZ_CP042305.1"/>
</dbReference>
<gene>
    <name evidence="1" type="ORF">FPZ11_06585</name>
</gene>
<keyword evidence="1" id="KW-0808">Transferase</keyword>
<dbReference type="EMBL" id="CP042305">
    <property type="protein sequence ID" value="QDZ14472.1"/>
    <property type="molecule type" value="Genomic_DNA"/>
</dbReference>
<dbReference type="Proteomes" id="UP000320216">
    <property type="component" value="Chromosome"/>
</dbReference>
<proteinExistence type="predicted"/>
<reference evidence="1 2" key="1">
    <citation type="submission" date="2019-07" db="EMBL/GenBank/DDBJ databases">
        <title>Full genome sequence of Humibacter sp. WJ7-1.</title>
        <authorList>
            <person name="Im W.-T."/>
        </authorList>
    </citation>
    <scope>NUCLEOTIDE SEQUENCE [LARGE SCALE GENOMIC DNA]</scope>
    <source>
        <strain evidence="1 2">WJ7-1</strain>
    </source>
</reference>
<keyword evidence="2" id="KW-1185">Reference proteome</keyword>
<evidence type="ECO:0000313" key="2">
    <source>
        <dbReference type="Proteomes" id="UP000320216"/>
    </source>
</evidence>
<dbReference type="AlphaFoldDB" id="A0A5B8M419"/>
<dbReference type="KEGG" id="huw:FPZ11_06585"/>
<name>A0A5B8M419_9MICO</name>
<dbReference type="Gene3D" id="3.30.460.10">
    <property type="entry name" value="Beta Polymerase, domain 2"/>
    <property type="match status" value="1"/>
</dbReference>
<organism evidence="1 2">
    <name type="scientific">Humibacter ginsenosidimutans</name>
    <dbReference type="NCBI Taxonomy" id="2599293"/>
    <lineage>
        <taxon>Bacteria</taxon>
        <taxon>Bacillati</taxon>
        <taxon>Actinomycetota</taxon>
        <taxon>Actinomycetes</taxon>
        <taxon>Micrococcales</taxon>
        <taxon>Microbacteriaceae</taxon>
        <taxon>Humibacter</taxon>
    </lineage>
</organism>
<evidence type="ECO:0000313" key="1">
    <source>
        <dbReference type="EMBL" id="QDZ14472.1"/>
    </source>
</evidence>
<dbReference type="GO" id="GO:0016740">
    <property type="term" value="F:transferase activity"/>
    <property type="evidence" value="ECO:0007669"/>
    <property type="project" value="UniProtKB-KW"/>
</dbReference>
<sequence length="252" mass="28022">MFDPREREAVRTALVERARDDAAIAGAALVGSAARDAEDNWSDIDLVLQLAPDADEPTVVGEWTSYLGAVSPVADTFDLLAGGIRYRVFLLESSLQIDLSFWPFAQFRATEAPFRLLFGTPGTATEPAPPDLDRTIGMGWLYALHARSAVARRKLWQAAIMLDELRDTVVTLMCVRNDLPYWHGRGVDQLPDGERSKLESSRAARVIPMDLDNSRRGLTRLFLEEIGFVDDARATRLEPAFDQLLNPIPIVQ</sequence>
<dbReference type="InterPro" id="IPR043519">
    <property type="entry name" value="NT_sf"/>
</dbReference>
<protein>
    <submittedName>
        <fullName evidence="1">Nucleotidyltransferase domain-containing protein</fullName>
    </submittedName>
</protein>
<dbReference type="SUPFAM" id="SSF81301">
    <property type="entry name" value="Nucleotidyltransferase"/>
    <property type="match status" value="1"/>
</dbReference>
<dbReference type="OrthoDB" id="5069422at2"/>